<keyword evidence="4" id="KW-1185">Reference proteome</keyword>
<sequence>MTAIDLLITAGNGPAECRIAVRACLDILEKEAAARGYLFEVSTGPMPDCHGPKSALVSLEGEAAPCMAAEFCGTVKFLFKSPVRPGHKRQNWFVSVQRVDLSGGEGVAIDPRDIRFETLRAGGPGGQHQNTTDSAVRAIHIPTGLRVIARNERSQHRNKALAVKRLAAMLQHLEDRKTDAAKSERFIANRSIERGNEVKTFKIQRP</sequence>
<protein>
    <submittedName>
        <fullName evidence="3">Peptide chain release factor H</fullName>
    </submittedName>
</protein>
<reference evidence="4" key="1">
    <citation type="journal article" date="2019" name="Int. J. Syst. Evol. Microbiol.">
        <title>The Global Catalogue of Microorganisms (GCM) 10K type strain sequencing project: providing services to taxonomists for standard genome sequencing and annotation.</title>
        <authorList>
            <consortium name="The Broad Institute Genomics Platform"/>
            <consortium name="The Broad Institute Genome Sequencing Center for Infectious Disease"/>
            <person name="Wu L."/>
            <person name="Ma J."/>
        </authorList>
    </citation>
    <scope>NUCLEOTIDE SEQUENCE [LARGE SCALE GENOMIC DNA]</scope>
    <source>
        <strain evidence="4">NBRC 102122</strain>
    </source>
</reference>
<dbReference type="InterPro" id="IPR017509">
    <property type="entry name" value="PrfH"/>
</dbReference>
<evidence type="ECO:0000256" key="1">
    <source>
        <dbReference type="ARBA" id="ARBA00010835"/>
    </source>
</evidence>
<dbReference type="PANTHER" id="PTHR43804">
    <property type="entry name" value="LD18447P"/>
    <property type="match status" value="1"/>
</dbReference>
<evidence type="ECO:0000313" key="3">
    <source>
        <dbReference type="EMBL" id="GLR51110.1"/>
    </source>
</evidence>
<organism evidence="3 4">
    <name type="scientific">Shinella yambaruensis</name>
    <dbReference type="NCBI Taxonomy" id="415996"/>
    <lineage>
        <taxon>Bacteria</taxon>
        <taxon>Pseudomonadati</taxon>
        <taxon>Pseudomonadota</taxon>
        <taxon>Alphaproteobacteria</taxon>
        <taxon>Hyphomicrobiales</taxon>
        <taxon>Rhizobiaceae</taxon>
        <taxon>Shinella</taxon>
    </lineage>
</organism>
<evidence type="ECO:0000259" key="2">
    <source>
        <dbReference type="Pfam" id="PF00472"/>
    </source>
</evidence>
<dbReference type="Gene3D" id="3.30.70.1660">
    <property type="match status" value="1"/>
</dbReference>
<feature type="domain" description="Prokaryotic-type class I peptide chain release factors" evidence="2">
    <location>
        <begin position="107"/>
        <end position="196"/>
    </location>
</feature>
<dbReference type="EMBL" id="BSOP01000017">
    <property type="protein sequence ID" value="GLR51110.1"/>
    <property type="molecule type" value="Genomic_DNA"/>
</dbReference>
<dbReference type="Proteomes" id="UP001156702">
    <property type="component" value="Unassembled WGS sequence"/>
</dbReference>
<name>A0ABQ5ZHP0_9HYPH</name>
<comment type="similarity">
    <text evidence="1">Belongs to the prokaryotic/mitochondrial release factor family.</text>
</comment>
<dbReference type="Pfam" id="PF00472">
    <property type="entry name" value="RF-1"/>
    <property type="match status" value="1"/>
</dbReference>
<dbReference type="InterPro" id="IPR000352">
    <property type="entry name" value="Pep_chain_release_fac_I"/>
</dbReference>
<dbReference type="Gene3D" id="3.30.160.20">
    <property type="match status" value="1"/>
</dbReference>
<dbReference type="InterPro" id="IPR050057">
    <property type="entry name" value="Prokaryotic/Mito_RF"/>
</dbReference>
<dbReference type="InterPro" id="IPR045853">
    <property type="entry name" value="Pep_chain_release_fac_I_sf"/>
</dbReference>
<dbReference type="NCBIfam" id="TIGR03072">
    <property type="entry name" value="release_prfH"/>
    <property type="match status" value="1"/>
</dbReference>
<dbReference type="SUPFAM" id="SSF75620">
    <property type="entry name" value="Release factor"/>
    <property type="match status" value="1"/>
</dbReference>
<dbReference type="RefSeq" id="WP_244766298.1">
    <property type="nucleotide sequence ID" value="NZ_BSOP01000017.1"/>
</dbReference>
<dbReference type="PANTHER" id="PTHR43804:SF9">
    <property type="entry name" value="PEPTIDE CHAIN RELEASE FACTOR HOMOLOG-RELATED"/>
    <property type="match status" value="1"/>
</dbReference>
<gene>
    <name evidence="3" type="primary">prfH</name>
    <name evidence="3" type="ORF">GCM10007923_23180</name>
</gene>
<comment type="caution">
    <text evidence="3">The sequence shown here is derived from an EMBL/GenBank/DDBJ whole genome shotgun (WGS) entry which is preliminary data.</text>
</comment>
<accession>A0ABQ5ZHP0</accession>
<evidence type="ECO:0000313" key="4">
    <source>
        <dbReference type="Proteomes" id="UP001156702"/>
    </source>
</evidence>
<proteinExistence type="inferred from homology"/>